<proteinExistence type="predicted"/>
<evidence type="ECO:0000313" key="1">
    <source>
        <dbReference type="EMBL" id="KAI4376140.1"/>
    </source>
</evidence>
<evidence type="ECO:0000313" key="2">
    <source>
        <dbReference type="Proteomes" id="UP001057402"/>
    </source>
</evidence>
<dbReference type="EMBL" id="CM042883">
    <property type="protein sequence ID" value="KAI4376140.1"/>
    <property type="molecule type" value="Genomic_DNA"/>
</dbReference>
<sequence length="805" mass="87635">MAGQQPRHPTPSPELPPSHYAAGRPKVGTVFNKVRIATVVDKLSQYLAGTSQEATPSVFYNLCLSLARGIDYAVANNEPPNNPGEFPELLKQVCSRKTDCMSKSICMVLLLSAKNACNSGWFSEKDAHELLTLTAELAKNFYSPTDVTIGSSDTISAASTIMARFYPSFKLGKILASLDVKPGYGTHISDFHISKDLAYSGKEKIRLFVARTDNTETSACIISPQQVNFLLNGKAVSRRTNCNMDPGPQLPTNVIAMLKFGTNLLQAIGQFDGPCIIVVAFMSISNEHDHSSLLPYSPPHVTSPDTVSDSDIIEGPSRISLNCPISRTRIKFPVKGHSCKHLQCFDFGNFLEINTRNPLWRCPHCNRHVCYNDLRADHTLAKIMEEVADDINEVIISADGSWKAVMEDNDERPELREENLNKEKNVNPEAECTTAVVDLTEINDEMDIIPVCGSRTDNRKPLDSDELGNLSPTTLDMAWLEDSLLVRSPSLSQWPSNPGMDVPPGSSLSQPDIAGVPPLLPTPVVANQVSQNVPGPSYMPIMESQFLAGSAGHAAPPVNPNASRSGYRNIPALGPRTLTPGTPMQALSRPRTPVTVAQRPRIMVNQPLRNANPNQPPFQPVVQQPPQQPVAHRPRPVSPHQPSSGGLSNFSNPHLQQALNRSPSLSASFPSRPANVVQPWLHQRGNPTSIGQQTRPIPPNPIHMARQPPPMTPRPSPAHSQSQAPAMPTPCRNAAPSDSTPEQNFRPAGRMRGSLTGRPMDGLSHLIIQPTQLARPSGTPSGYSPSTEVSAPPHLQVQKQPQRNQ</sequence>
<comment type="caution">
    <text evidence="1">The sequence shown here is derived from an EMBL/GenBank/DDBJ whole genome shotgun (WGS) entry which is preliminary data.</text>
</comment>
<name>A0ACB9RB49_9MYRT</name>
<gene>
    <name evidence="1" type="ORF">MLD38_013931</name>
</gene>
<reference evidence="2" key="1">
    <citation type="journal article" date="2023" name="Front. Plant Sci.">
        <title>Chromosomal-level genome assembly of Melastoma candidum provides insights into trichome evolution.</title>
        <authorList>
            <person name="Zhong Y."/>
            <person name="Wu W."/>
            <person name="Sun C."/>
            <person name="Zou P."/>
            <person name="Liu Y."/>
            <person name="Dai S."/>
            <person name="Zhou R."/>
        </authorList>
    </citation>
    <scope>NUCLEOTIDE SEQUENCE [LARGE SCALE GENOMIC DNA]</scope>
</reference>
<organism evidence="1 2">
    <name type="scientific">Melastoma candidum</name>
    <dbReference type="NCBI Taxonomy" id="119954"/>
    <lineage>
        <taxon>Eukaryota</taxon>
        <taxon>Viridiplantae</taxon>
        <taxon>Streptophyta</taxon>
        <taxon>Embryophyta</taxon>
        <taxon>Tracheophyta</taxon>
        <taxon>Spermatophyta</taxon>
        <taxon>Magnoliopsida</taxon>
        <taxon>eudicotyledons</taxon>
        <taxon>Gunneridae</taxon>
        <taxon>Pentapetalae</taxon>
        <taxon>rosids</taxon>
        <taxon>malvids</taxon>
        <taxon>Myrtales</taxon>
        <taxon>Melastomataceae</taxon>
        <taxon>Melastomatoideae</taxon>
        <taxon>Melastomateae</taxon>
        <taxon>Melastoma</taxon>
    </lineage>
</organism>
<protein>
    <submittedName>
        <fullName evidence="1">Uncharacterized protein</fullName>
    </submittedName>
</protein>
<keyword evidence="2" id="KW-1185">Reference proteome</keyword>
<accession>A0ACB9RB49</accession>
<dbReference type="Proteomes" id="UP001057402">
    <property type="component" value="Chromosome 4"/>
</dbReference>